<name>A0ABV2CY24_9SPHN</name>
<dbReference type="Proteomes" id="UP001548713">
    <property type="component" value="Unassembled WGS sequence"/>
</dbReference>
<sequence>MSEMNKSTVINFIKAFSDGDAETAKTCLAPDAVTVAKGFGKLSGPRPYEIIVATTAAFKDTIPTGLRPEFKTITAEGDRVVVEFEGHAVLANGVDYCNQYCMAFTLENGLIKNVNEYYCTILADDRILPLLANVEEQRQELGAD</sequence>
<accession>A0ABV2CY24</accession>
<dbReference type="RefSeq" id="WP_353982891.1">
    <property type="nucleotide sequence ID" value="NZ_JBEWLY010000008.1"/>
</dbReference>
<comment type="caution">
    <text evidence="2">The sequence shown here is derived from an EMBL/GenBank/DDBJ whole genome shotgun (WGS) entry which is preliminary data.</text>
</comment>
<evidence type="ECO:0000259" key="1">
    <source>
        <dbReference type="Pfam" id="PF12680"/>
    </source>
</evidence>
<proteinExistence type="predicted"/>
<keyword evidence="3" id="KW-1185">Reference proteome</keyword>
<dbReference type="Pfam" id="PF12680">
    <property type="entry name" value="SnoaL_2"/>
    <property type="match status" value="1"/>
</dbReference>
<dbReference type="InterPro" id="IPR032710">
    <property type="entry name" value="NTF2-like_dom_sf"/>
</dbReference>
<gene>
    <name evidence="2" type="ORF">ABVV53_03285</name>
</gene>
<dbReference type="SUPFAM" id="SSF54427">
    <property type="entry name" value="NTF2-like"/>
    <property type="match status" value="1"/>
</dbReference>
<dbReference type="InterPro" id="IPR037401">
    <property type="entry name" value="SnoaL-like"/>
</dbReference>
<organism evidence="2 3">
    <name type="scientific">Novosphingobium kalidii</name>
    <dbReference type="NCBI Taxonomy" id="3230299"/>
    <lineage>
        <taxon>Bacteria</taxon>
        <taxon>Pseudomonadati</taxon>
        <taxon>Pseudomonadota</taxon>
        <taxon>Alphaproteobacteria</taxon>
        <taxon>Sphingomonadales</taxon>
        <taxon>Sphingomonadaceae</taxon>
        <taxon>Novosphingobium</taxon>
    </lineage>
</organism>
<dbReference type="EMBL" id="JBEWLY010000008">
    <property type="protein sequence ID" value="MET1754483.1"/>
    <property type="molecule type" value="Genomic_DNA"/>
</dbReference>
<evidence type="ECO:0000313" key="2">
    <source>
        <dbReference type="EMBL" id="MET1754483.1"/>
    </source>
</evidence>
<dbReference type="Gene3D" id="3.10.450.50">
    <property type="match status" value="1"/>
</dbReference>
<reference evidence="2 3" key="1">
    <citation type="submission" date="2024-07" db="EMBL/GenBank/DDBJ databases">
        <title>Novosphingobium kalidii RD2P27.</title>
        <authorList>
            <person name="Sun J.-Q."/>
        </authorList>
    </citation>
    <scope>NUCLEOTIDE SEQUENCE [LARGE SCALE GENOMIC DNA]</scope>
    <source>
        <strain evidence="2 3">RD2P27</strain>
    </source>
</reference>
<protein>
    <submittedName>
        <fullName evidence="2">Nuclear transport factor 2 family protein</fullName>
    </submittedName>
</protein>
<evidence type="ECO:0000313" key="3">
    <source>
        <dbReference type="Proteomes" id="UP001548713"/>
    </source>
</evidence>
<feature type="domain" description="SnoaL-like" evidence="1">
    <location>
        <begin position="10"/>
        <end position="112"/>
    </location>
</feature>